<dbReference type="PANTHER" id="PTHR11783">
    <property type="entry name" value="SULFOTRANSFERASE SULT"/>
    <property type="match status" value="1"/>
</dbReference>
<dbReference type="Pfam" id="PF00685">
    <property type="entry name" value="Sulfotransfer_1"/>
    <property type="match status" value="1"/>
</dbReference>
<dbReference type="Proteomes" id="UP000826234">
    <property type="component" value="Unassembled WGS sequence"/>
</dbReference>
<accession>A0ABQ7TNI2</accession>
<keyword evidence="6" id="KW-1185">Reference proteome</keyword>
<dbReference type="EMBL" id="JAIPUX010000035">
    <property type="protein sequence ID" value="KAH0631350.1"/>
    <property type="molecule type" value="Genomic_DNA"/>
</dbReference>
<proteinExistence type="inferred from homology"/>
<evidence type="ECO:0000313" key="6">
    <source>
        <dbReference type="Proteomes" id="UP000826234"/>
    </source>
</evidence>
<feature type="domain" description="Sulfotransferase" evidence="4">
    <location>
        <begin position="1"/>
        <end position="162"/>
    </location>
</feature>
<dbReference type="Gene3D" id="3.40.50.300">
    <property type="entry name" value="P-loop containing nucleotide triphosphate hydrolases"/>
    <property type="match status" value="1"/>
</dbReference>
<organism evidence="5 6">
    <name type="scientific">Phrynosoma platyrhinos</name>
    <name type="common">Desert horned lizard</name>
    <dbReference type="NCBI Taxonomy" id="52577"/>
    <lineage>
        <taxon>Eukaryota</taxon>
        <taxon>Metazoa</taxon>
        <taxon>Chordata</taxon>
        <taxon>Craniata</taxon>
        <taxon>Vertebrata</taxon>
        <taxon>Euteleostomi</taxon>
        <taxon>Lepidosauria</taxon>
        <taxon>Squamata</taxon>
        <taxon>Bifurcata</taxon>
        <taxon>Unidentata</taxon>
        <taxon>Episquamata</taxon>
        <taxon>Toxicofera</taxon>
        <taxon>Iguania</taxon>
        <taxon>Phrynosomatidae</taxon>
        <taxon>Phrynosomatinae</taxon>
        <taxon>Phrynosoma</taxon>
    </lineage>
</organism>
<evidence type="ECO:0000256" key="3">
    <source>
        <dbReference type="RuleBase" id="RU361155"/>
    </source>
</evidence>
<dbReference type="SUPFAM" id="SSF52540">
    <property type="entry name" value="P-loop containing nucleoside triphosphate hydrolases"/>
    <property type="match status" value="1"/>
</dbReference>
<sequence length="170" mass="20068">MRNPKDVLISLYYYCYIFNGYKDPESMEAFLEEFLCGNGMERVPFGSWFEHVKGWMEMKGKPNFFFITYEELQKDLRGSVERIIQFLGKELSSQQIDSVIENASFQKMKDNSMSNLSWVPEPIFNHEKGNFLRKGISGDWKKHLTVAQSECFDHIYQEKMQGVNVTFPWN</sequence>
<keyword evidence="2 3" id="KW-0808">Transferase</keyword>
<evidence type="ECO:0000259" key="4">
    <source>
        <dbReference type="Pfam" id="PF00685"/>
    </source>
</evidence>
<evidence type="ECO:0000256" key="1">
    <source>
        <dbReference type="ARBA" id="ARBA00005771"/>
    </source>
</evidence>
<dbReference type="EC" id="2.8.2.-" evidence="3"/>
<dbReference type="InterPro" id="IPR027417">
    <property type="entry name" value="P-loop_NTPase"/>
</dbReference>
<dbReference type="InterPro" id="IPR000863">
    <property type="entry name" value="Sulfotransferase_dom"/>
</dbReference>
<protein>
    <recommendedName>
        <fullName evidence="3">Sulfotransferase</fullName>
        <ecNumber evidence="3">2.8.2.-</ecNumber>
    </recommendedName>
</protein>
<evidence type="ECO:0000256" key="2">
    <source>
        <dbReference type="ARBA" id="ARBA00022679"/>
    </source>
</evidence>
<comment type="caution">
    <text evidence="5">The sequence shown here is derived from an EMBL/GenBank/DDBJ whole genome shotgun (WGS) entry which is preliminary data.</text>
</comment>
<gene>
    <name evidence="5" type="ORF">JD844_005642</name>
</gene>
<reference evidence="5 6" key="1">
    <citation type="journal article" date="2022" name="Gigascience">
        <title>A chromosome-level genome assembly and annotation of the desert horned lizard, Phrynosoma platyrhinos, provides insight into chromosomal rearrangements among reptiles.</title>
        <authorList>
            <person name="Koochekian N."/>
            <person name="Ascanio A."/>
            <person name="Farleigh K."/>
            <person name="Card D.C."/>
            <person name="Schield D.R."/>
            <person name="Castoe T.A."/>
            <person name="Jezkova T."/>
        </authorList>
    </citation>
    <scope>NUCLEOTIDE SEQUENCE [LARGE SCALE GENOMIC DNA]</scope>
    <source>
        <strain evidence="5">NK-2021</strain>
    </source>
</reference>
<comment type="similarity">
    <text evidence="1 3">Belongs to the sulfotransferase 1 family.</text>
</comment>
<evidence type="ECO:0000313" key="5">
    <source>
        <dbReference type="EMBL" id="KAH0631350.1"/>
    </source>
</evidence>
<name>A0ABQ7TNI2_PHRPL</name>